<evidence type="ECO:0000313" key="3">
    <source>
        <dbReference type="Proteomes" id="UP000548326"/>
    </source>
</evidence>
<proteinExistence type="predicted"/>
<protein>
    <submittedName>
        <fullName evidence="2">Uncharacterized protein</fullName>
    </submittedName>
</protein>
<dbReference type="Gene3D" id="2.40.128.460">
    <property type="entry name" value="Periplasmic lysozyme inhibitor of I-type lysozyme"/>
    <property type="match status" value="1"/>
</dbReference>
<dbReference type="InterPro" id="IPR038643">
    <property type="entry name" value="PliI_sf"/>
</dbReference>
<reference evidence="2 3" key="1">
    <citation type="submission" date="2020-08" db="EMBL/GenBank/DDBJ databases">
        <title>Genomic Encyclopedia of Type Strains, Phase IV (KMG-V): Genome sequencing to study the core and pangenomes of soil and plant-associated prokaryotes.</title>
        <authorList>
            <person name="Whitman W."/>
        </authorList>
    </citation>
    <scope>NUCLEOTIDE SEQUENCE [LARGE SCALE GENOMIC DNA]</scope>
    <source>
        <strain evidence="2 3">MP601</strain>
    </source>
</reference>
<comment type="caution">
    <text evidence="2">The sequence shown here is derived from an EMBL/GenBank/DDBJ whole genome shotgun (WGS) entry which is preliminary data.</text>
</comment>
<feature type="compositionally biased region" description="Basic and acidic residues" evidence="1">
    <location>
        <begin position="202"/>
        <end position="213"/>
    </location>
</feature>
<feature type="compositionally biased region" description="Basic residues" evidence="1">
    <location>
        <begin position="229"/>
        <end position="260"/>
    </location>
</feature>
<feature type="region of interest" description="Disordered" evidence="1">
    <location>
        <begin position="202"/>
        <end position="260"/>
    </location>
</feature>
<dbReference type="EMBL" id="JACHCA010000001">
    <property type="protein sequence ID" value="MBB6126440.1"/>
    <property type="molecule type" value="Genomic_DNA"/>
</dbReference>
<evidence type="ECO:0000256" key="1">
    <source>
        <dbReference type="SAM" id="MobiDB-lite"/>
    </source>
</evidence>
<gene>
    <name evidence="2" type="ORF">HDF22_000541</name>
</gene>
<accession>A0A841J6Q7</accession>
<evidence type="ECO:0000313" key="2">
    <source>
        <dbReference type="EMBL" id="MBB6126440.1"/>
    </source>
</evidence>
<dbReference type="RefSeq" id="WP_183585477.1">
    <property type="nucleotide sequence ID" value="NZ_JACHCA010000001.1"/>
</dbReference>
<dbReference type="AlphaFoldDB" id="A0A841J6Q7"/>
<dbReference type="PROSITE" id="PS51257">
    <property type="entry name" value="PROKAR_LIPOPROTEIN"/>
    <property type="match status" value="1"/>
</dbReference>
<name>A0A841J6Q7_9SPHI</name>
<dbReference type="Proteomes" id="UP000548326">
    <property type="component" value="Unassembled WGS sequence"/>
</dbReference>
<sequence length="260" mass="29041">MTNRFYLFALLIGAVIAGCGGNQQKPVATAPVAKKPELMPPFRFHKLIEVSPGQSYDILSWGRGSLDAGSFMILHSDSSAIKYTTTTGDLDGTIVDAYNADMDLDGNPEILIQAKSKDTTNYASIYAFEFSNNKANKLDFPKLNSSQRKGYRGNDNFYIRDGKLMREFPIYSGSGKEAKPTGAKRQLEYGLRGNEFTVKQLSKDSTDVADKKRAVAATPVKQNVEKKTTTTKKKSEKKHKSSSSKSKKKKKHRRRHREEE</sequence>
<organism evidence="2 3">
    <name type="scientific">Mucilaginibacter lappiensis</name>
    <dbReference type="NCBI Taxonomy" id="354630"/>
    <lineage>
        <taxon>Bacteria</taxon>
        <taxon>Pseudomonadati</taxon>
        <taxon>Bacteroidota</taxon>
        <taxon>Sphingobacteriia</taxon>
        <taxon>Sphingobacteriales</taxon>
        <taxon>Sphingobacteriaceae</taxon>
        <taxon>Mucilaginibacter</taxon>
    </lineage>
</organism>